<dbReference type="Proteomes" id="UP001177140">
    <property type="component" value="Unassembled WGS sequence"/>
</dbReference>
<dbReference type="AlphaFoldDB" id="A0AA42AWT0"/>
<dbReference type="Gene3D" id="1.10.287.2250">
    <property type="match status" value="1"/>
</dbReference>
<dbReference type="Pfam" id="PF08246">
    <property type="entry name" value="Inhibitor_I29"/>
    <property type="match status" value="1"/>
</dbReference>
<accession>A0AA42AWT0</accession>
<feature type="domain" description="Cathepsin propeptide inhibitor" evidence="1">
    <location>
        <begin position="83"/>
        <end position="140"/>
    </location>
</feature>
<evidence type="ECO:0000259" key="1">
    <source>
        <dbReference type="Pfam" id="PF08246"/>
    </source>
</evidence>
<sequence>MATSILLRSARSFLGSKNMLPAAGATACTAIPLGQRLGTVARLFRSDISVQSAQESKDVATRHVTFRLTDDIVNSEDKLHALFSKWLLHNEPHFDIEDKKAFKKRFGIFKDNARRIHEYNNSCGRIACGIHSNADLTREERFGSHLSKANWLAA</sequence>
<protein>
    <recommendedName>
        <fullName evidence="1">Cathepsin propeptide inhibitor domain-containing protein</fullName>
    </recommendedName>
</protein>
<proteinExistence type="predicted"/>
<organism evidence="2 3">
    <name type="scientific">Papaver nudicaule</name>
    <name type="common">Iceland poppy</name>
    <dbReference type="NCBI Taxonomy" id="74823"/>
    <lineage>
        <taxon>Eukaryota</taxon>
        <taxon>Viridiplantae</taxon>
        <taxon>Streptophyta</taxon>
        <taxon>Embryophyta</taxon>
        <taxon>Tracheophyta</taxon>
        <taxon>Spermatophyta</taxon>
        <taxon>Magnoliopsida</taxon>
        <taxon>Ranunculales</taxon>
        <taxon>Papaveraceae</taxon>
        <taxon>Papaveroideae</taxon>
        <taxon>Papaver</taxon>
    </lineage>
</organism>
<evidence type="ECO:0000313" key="3">
    <source>
        <dbReference type="Proteomes" id="UP001177140"/>
    </source>
</evidence>
<dbReference type="InterPro" id="IPR013201">
    <property type="entry name" value="Prot_inhib_I29"/>
</dbReference>
<comment type="caution">
    <text evidence="2">The sequence shown here is derived from an EMBL/GenBank/DDBJ whole genome shotgun (WGS) entry which is preliminary data.</text>
</comment>
<evidence type="ECO:0000313" key="2">
    <source>
        <dbReference type="EMBL" id="MCL7043348.1"/>
    </source>
</evidence>
<reference evidence="2" key="1">
    <citation type="submission" date="2022-03" db="EMBL/GenBank/DDBJ databases">
        <title>A functionally conserved STORR gene fusion in Papaver species that diverged 16.8 million years ago.</title>
        <authorList>
            <person name="Catania T."/>
        </authorList>
    </citation>
    <scope>NUCLEOTIDE SEQUENCE</scope>
    <source>
        <strain evidence="2">S-191538</strain>
    </source>
</reference>
<gene>
    <name evidence="2" type="ORF">MKW94_022143</name>
</gene>
<keyword evidence="3" id="KW-1185">Reference proteome</keyword>
<name>A0AA42AWT0_PAPNU</name>
<dbReference type="EMBL" id="JAJJMA010245652">
    <property type="protein sequence ID" value="MCL7043348.1"/>
    <property type="molecule type" value="Genomic_DNA"/>
</dbReference>